<keyword evidence="2" id="KW-1133">Transmembrane helix</keyword>
<dbReference type="GO" id="GO:0003677">
    <property type="term" value="F:DNA binding"/>
    <property type="evidence" value="ECO:0007669"/>
    <property type="project" value="UniProtKB-KW"/>
</dbReference>
<feature type="transmembrane region" description="Helical" evidence="2">
    <location>
        <begin position="156"/>
        <end position="183"/>
    </location>
</feature>
<evidence type="ECO:0000256" key="2">
    <source>
        <dbReference type="SAM" id="Phobius"/>
    </source>
</evidence>
<dbReference type="RefSeq" id="WP_052589666.1">
    <property type="nucleotide sequence ID" value="NZ_LR215048.1"/>
</dbReference>
<sequence>MSHPFHENLRNLRIKNNLTQDELANILDVSRQAISKWERGEGLPDLHNLSLLAKALGVTVDELIGEQKEEKAKETNQRKYEESFGHRAGNFFQRLIYKGNNATNSKKAKEIRKKLLVFGGIGLGVGILLVIIGFIGFATSAMKSVENFGSGASPVIFMPVFLIGGIIASISGYAIYAGLAIVVGGVATKFLDETTYCPNCHDKVDHDEKVCSNCGTKLSKVCDCGKVNEVSDTYCRECGKKLN</sequence>
<dbReference type="AlphaFoldDB" id="A0A449BDW8"/>
<organism evidence="4 5">
    <name type="scientific">Haploplasma axanthum</name>
    <name type="common">Acholeplasma axanthum</name>
    <dbReference type="NCBI Taxonomy" id="29552"/>
    <lineage>
        <taxon>Bacteria</taxon>
        <taxon>Bacillati</taxon>
        <taxon>Mycoplasmatota</taxon>
        <taxon>Mollicutes</taxon>
        <taxon>Acholeplasmatales</taxon>
        <taxon>Acholeplasmataceae</taxon>
        <taxon>Haploplasma</taxon>
    </lineage>
</organism>
<dbReference type="PROSITE" id="PS50943">
    <property type="entry name" value="HTH_CROC1"/>
    <property type="match status" value="1"/>
</dbReference>
<dbReference type="PANTHER" id="PTHR46558:SF4">
    <property type="entry name" value="DNA-BIDING PHAGE PROTEIN"/>
    <property type="match status" value="1"/>
</dbReference>
<protein>
    <submittedName>
        <fullName evidence="4">Transcriptional repressor DicA</fullName>
    </submittedName>
</protein>
<dbReference type="OrthoDB" id="9801008at2"/>
<evidence type="ECO:0000259" key="3">
    <source>
        <dbReference type="PROSITE" id="PS50943"/>
    </source>
</evidence>
<dbReference type="InterPro" id="IPR025874">
    <property type="entry name" value="DZR"/>
</dbReference>
<evidence type="ECO:0000313" key="5">
    <source>
        <dbReference type="Proteomes" id="UP000289841"/>
    </source>
</evidence>
<feature type="transmembrane region" description="Helical" evidence="2">
    <location>
        <begin position="115"/>
        <end position="136"/>
    </location>
</feature>
<reference evidence="4 5" key="1">
    <citation type="submission" date="2019-01" db="EMBL/GenBank/DDBJ databases">
        <authorList>
            <consortium name="Pathogen Informatics"/>
        </authorList>
    </citation>
    <scope>NUCLEOTIDE SEQUENCE [LARGE SCALE GENOMIC DNA]</scope>
    <source>
        <strain evidence="4 5">NCTC10138</strain>
    </source>
</reference>
<dbReference type="SUPFAM" id="SSF47413">
    <property type="entry name" value="lambda repressor-like DNA-binding domains"/>
    <property type="match status" value="1"/>
</dbReference>
<keyword evidence="1" id="KW-0238">DNA-binding</keyword>
<dbReference type="STRING" id="1278311.GCA_000428705_00373"/>
<evidence type="ECO:0000313" key="4">
    <source>
        <dbReference type="EMBL" id="VEU80639.1"/>
    </source>
</evidence>
<keyword evidence="5" id="KW-1185">Reference proteome</keyword>
<dbReference type="SMART" id="SM00530">
    <property type="entry name" value="HTH_XRE"/>
    <property type="match status" value="1"/>
</dbReference>
<dbReference type="InterPro" id="IPR010982">
    <property type="entry name" value="Lambda_DNA-bd_dom_sf"/>
</dbReference>
<feature type="domain" description="HTH cro/C1-type" evidence="3">
    <location>
        <begin position="9"/>
        <end position="63"/>
    </location>
</feature>
<dbReference type="Proteomes" id="UP000289841">
    <property type="component" value="Chromosome"/>
</dbReference>
<dbReference type="PANTHER" id="PTHR46558">
    <property type="entry name" value="TRACRIPTIONAL REGULATORY PROTEIN-RELATED-RELATED"/>
    <property type="match status" value="1"/>
</dbReference>
<dbReference type="KEGG" id="aaxa:NCTC10138_01018"/>
<name>A0A449BDW8_HAPAX</name>
<evidence type="ECO:0000256" key="1">
    <source>
        <dbReference type="ARBA" id="ARBA00023125"/>
    </source>
</evidence>
<dbReference type="CDD" id="cd00093">
    <property type="entry name" value="HTH_XRE"/>
    <property type="match status" value="1"/>
</dbReference>
<dbReference type="Pfam" id="PF12773">
    <property type="entry name" value="DZR"/>
    <property type="match status" value="1"/>
</dbReference>
<dbReference type="Gene3D" id="1.10.260.40">
    <property type="entry name" value="lambda repressor-like DNA-binding domains"/>
    <property type="match status" value="1"/>
</dbReference>
<keyword evidence="2" id="KW-0472">Membrane</keyword>
<proteinExistence type="predicted"/>
<gene>
    <name evidence="4" type="ORF">NCTC10138_01018</name>
</gene>
<dbReference type="InterPro" id="IPR001387">
    <property type="entry name" value="Cro/C1-type_HTH"/>
</dbReference>
<keyword evidence="2" id="KW-0812">Transmembrane</keyword>
<dbReference type="EMBL" id="LR215048">
    <property type="protein sequence ID" value="VEU80639.1"/>
    <property type="molecule type" value="Genomic_DNA"/>
</dbReference>
<dbReference type="Pfam" id="PF01381">
    <property type="entry name" value="HTH_3"/>
    <property type="match status" value="1"/>
</dbReference>
<accession>A0A449BDW8</accession>